<dbReference type="Pfam" id="PF14231">
    <property type="entry name" value="GXWXG"/>
    <property type="match status" value="1"/>
</dbReference>
<dbReference type="RefSeq" id="WP_151759676.1">
    <property type="nucleotide sequence ID" value="NZ_BKZW01000005.1"/>
</dbReference>
<reference evidence="3 4" key="1">
    <citation type="submission" date="2019-10" db="EMBL/GenBank/DDBJ databases">
        <title>Dictyobacter vulcani sp. nov., within the class Ktedonobacteria, isolated from soil of volcanic Mt. Zao.</title>
        <authorList>
            <person name="Zheng Y."/>
            <person name="Wang C.M."/>
            <person name="Sakai Y."/>
            <person name="Abe K."/>
            <person name="Yokota A."/>
            <person name="Yabe S."/>
        </authorList>
    </citation>
    <scope>NUCLEOTIDE SEQUENCE [LARGE SCALE GENOMIC DNA]</scope>
    <source>
        <strain evidence="3 4">W12</strain>
    </source>
</reference>
<gene>
    <name evidence="3" type="ORF">KDW_62820</name>
</gene>
<keyword evidence="4" id="KW-1185">Reference proteome</keyword>
<sequence length="183" mass="21488">MGDAERTAALRARAYRDHMSLEEALELCDALPCVEFETLIGRWRGSEISTRHPLDGLLETFGWYGKEFIDRDHVHPLLFSDRPGQIFAIDPQRLPLSIGLKWRFLRNKLTRKVLFMVRFLLQTRQAKARVRMVEYRGKVSASMLYDNLPICDTFRLIDHDTLLGIMDYKGIEQPFFFKLHRDT</sequence>
<name>A0A5J4KZZ1_9CHLR</name>
<dbReference type="AlphaFoldDB" id="A0A5J4KZZ1"/>
<dbReference type="Pfam" id="PF14232">
    <property type="entry name" value="DUF4334"/>
    <property type="match status" value="1"/>
</dbReference>
<dbReference type="InterPro" id="IPR025951">
    <property type="entry name" value="GXWXG_dom"/>
</dbReference>
<feature type="domain" description="GXWXG" evidence="1">
    <location>
        <begin position="27"/>
        <end position="84"/>
    </location>
</feature>
<evidence type="ECO:0008006" key="5">
    <source>
        <dbReference type="Google" id="ProtNLM"/>
    </source>
</evidence>
<evidence type="ECO:0000313" key="3">
    <source>
        <dbReference type="EMBL" id="GER92120.1"/>
    </source>
</evidence>
<dbReference type="InterPro" id="IPR025568">
    <property type="entry name" value="DUF4334"/>
</dbReference>
<dbReference type="EMBL" id="BKZW01000005">
    <property type="protein sequence ID" value="GER92120.1"/>
    <property type="molecule type" value="Genomic_DNA"/>
</dbReference>
<dbReference type="Proteomes" id="UP000326912">
    <property type="component" value="Unassembled WGS sequence"/>
</dbReference>
<comment type="caution">
    <text evidence="3">The sequence shown here is derived from an EMBL/GenBank/DDBJ whole genome shotgun (WGS) entry which is preliminary data.</text>
</comment>
<feature type="domain" description="DUF4334" evidence="2">
    <location>
        <begin position="127"/>
        <end position="181"/>
    </location>
</feature>
<protein>
    <recommendedName>
        <fullName evidence="5">DUF4334 domain-containing protein</fullName>
    </recommendedName>
</protein>
<evidence type="ECO:0000259" key="2">
    <source>
        <dbReference type="Pfam" id="PF14232"/>
    </source>
</evidence>
<evidence type="ECO:0000313" key="4">
    <source>
        <dbReference type="Proteomes" id="UP000326912"/>
    </source>
</evidence>
<proteinExistence type="predicted"/>
<dbReference type="Gene3D" id="2.40.128.580">
    <property type="entry name" value="GXWXG domain"/>
    <property type="match status" value="1"/>
</dbReference>
<evidence type="ECO:0000259" key="1">
    <source>
        <dbReference type="Pfam" id="PF14231"/>
    </source>
</evidence>
<organism evidence="3 4">
    <name type="scientific">Dictyobacter vulcani</name>
    <dbReference type="NCBI Taxonomy" id="2607529"/>
    <lineage>
        <taxon>Bacteria</taxon>
        <taxon>Bacillati</taxon>
        <taxon>Chloroflexota</taxon>
        <taxon>Ktedonobacteria</taxon>
        <taxon>Ktedonobacterales</taxon>
        <taxon>Dictyobacteraceae</taxon>
        <taxon>Dictyobacter</taxon>
    </lineage>
</organism>
<accession>A0A5J4KZZ1</accession>